<dbReference type="Gene3D" id="3.40.50.300">
    <property type="entry name" value="P-loop containing nucleotide triphosphate hydrolases"/>
    <property type="match status" value="1"/>
</dbReference>
<sequence length="375" mass="42629">MRNQLSFSDEDQDELQKSAICWWKRPEEFDENGHFKIDISNFSNLTPRIKALREMERLAFVAVEGLEDLRHKLISYRSGDFWLPVGGIKKEDMDIPPVVTILLAGISGSGKSSFINLMYSVLGRSGLIPFAQTSGEYSNYTTMFLEEHNVVRSQRSGFCVYDTRGLDQNQMTESLDEVSTWMSTGVLHNQPCYRFGVETGGSMEQSDSRYVKRKVNCVMVVADLSKIHKAFECGDLKPVEALRDLFHLPSIKYCNDNPILILTHGDTLNAKERINGRLKICEYLGISETTGAYDIPCLTEQGILPEESDPVTAFALTEAIYRALLQSDRTHLPKKKLKDWIVSFLSWIMLCIASFFAILAHFFSQFGHHKNKLKL</sequence>
<dbReference type="AlphaFoldDB" id="A0ABD1P5Z2"/>
<protein>
    <submittedName>
        <fullName evidence="2">P-loop containing nucleoside triphosphate hydrolase superfamily protein</fullName>
    </submittedName>
</protein>
<proteinExistence type="predicted"/>
<comment type="caution">
    <text evidence="2">The sequence shown here is derived from an EMBL/GenBank/DDBJ whole genome shotgun (WGS) entry which is preliminary data.</text>
</comment>
<keyword evidence="1" id="KW-0472">Membrane</keyword>
<dbReference type="Proteomes" id="UP001604277">
    <property type="component" value="Unassembled WGS sequence"/>
</dbReference>
<reference evidence="3" key="1">
    <citation type="submission" date="2024-07" db="EMBL/GenBank/DDBJ databases">
        <title>Two chromosome-level genome assemblies of Korean endemic species Abeliophyllum distichum and Forsythia ovata (Oleaceae).</title>
        <authorList>
            <person name="Jang H."/>
        </authorList>
    </citation>
    <scope>NUCLEOTIDE SEQUENCE [LARGE SCALE GENOMIC DNA]</scope>
</reference>
<dbReference type="InterPro" id="IPR027417">
    <property type="entry name" value="P-loop_NTPase"/>
</dbReference>
<keyword evidence="2" id="KW-0378">Hydrolase</keyword>
<keyword evidence="3" id="KW-1185">Reference proteome</keyword>
<dbReference type="EMBL" id="JBFOLJ010000023">
    <property type="protein sequence ID" value="KAL2459303.1"/>
    <property type="molecule type" value="Genomic_DNA"/>
</dbReference>
<keyword evidence="1" id="KW-0812">Transmembrane</keyword>
<keyword evidence="1" id="KW-1133">Transmembrane helix</keyword>
<evidence type="ECO:0000313" key="2">
    <source>
        <dbReference type="EMBL" id="KAL2459303.1"/>
    </source>
</evidence>
<evidence type="ECO:0000313" key="3">
    <source>
        <dbReference type="Proteomes" id="UP001604277"/>
    </source>
</evidence>
<name>A0ABD1P5Z2_9LAMI</name>
<feature type="transmembrane region" description="Helical" evidence="1">
    <location>
        <begin position="340"/>
        <end position="363"/>
    </location>
</feature>
<dbReference type="GO" id="GO:0016787">
    <property type="term" value="F:hydrolase activity"/>
    <property type="evidence" value="ECO:0007669"/>
    <property type="project" value="UniProtKB-KW"/>
</dbReference>
<evidence type="ECO:0000256" key="1">
    <source>
        <dbReference type="SAM" id="Phobius"/>
    </source>
</evidence>
<gene>
    <name evidence="2" type="ORF">Fot_54992</name>
</gene>
<dbReference type="PANTHER" id="PTHR14241:SF24">
    <property type="entry name" value="G DOMAIN-CONTAINING PROTEIN"/>
    <property type="match status" value="1"/>
</dbReference>
<dbReference type="CDD" id="cd00882">
    <property type="entry name" value="Ras_like_GTPase"/>
    <property type="match status" value="1"/>
</dbReference>
<dbReference type="SUPFAM" id="SSF52540">
    <property type="entry name" value="P-loop containing nucleoside triphosphate hydrolases"/>
    <property type="match status" value="1"/>
</dbReference>
<organism evidence="2 3">
    <name type="scientific">Forsythia ovata</name>
    <dbReference type="NCBI Taxonomy" id="205694"/>
    <lineage>
        <taxon>Eukaryota</taxon>
        <taxon>Viridiplantae</taxon>
        <taxon>Streptophyta</taxon>
        <taxon>Embryophyta</taxon>
        <taxon>Tracheophyta</taxon>
        <taxon>Spermatophyta</taxon>
        <taxon>Magnoliopsida</taxon>
        <taxon>eudicotyledons</taxon>
        <taxon>Gunneridae</taxon>
        <taxon>Pentapetalae</taxon>
        <taxon>asterids</taxon>
        <taxon>lamiids</taxon>
        <taxon>Lamiales</taxon>
        <taxon>Oleaceae</taxon>
        <taxon>Forsythieae</taxon>
        <taxon>Forsythia</taxon>
    </lineage>
</organism>
<dbReference type="PANTHER" id="PTHR14241">
    <property type="entry name" value="INTERFERON-INDUCED PROTEIN 44"/>
    <property type="match status" value="1"/>
</dbReference>
<accession>A0ABD1P5Z2</accession>